<proteinExistence type="predicted"/>
<dbReference type="Proteomes" id="UP001194468">
    <property type="component" value="Unassembled WGS sequence"/>
</dbReference>
<sequence length="360" mass="40507">MTGDSAYAAAPFDHGKADIILRSSDNIDFRVIKLFLSLASSSLETLLHIPQSTEASNDREIKDGLAVIRMQENNKTLDTLLRFCYPCTLAEDPKLKVAEDLVEVLEASRKYSLDTIERKVHRALSNHETLKAEPLRCFAIARRGRAHKETLLAAKYKLTQPLIPSWFQGIGLITATDLLALLTYHQKCGDTVYALKNDLSWIESHHRSSKACAWFSSENRPNPRSSETSKGEKGKRGKKGEKGERGKKEKVVYASESDDSRCQCIGSTTAKYRLFGSQSREWWEDFMEVTFLGLRDKPCRTTVESFVAKTVQSVRAQGCPNCSFNIANYMRDFSKLLTRKVEEGVSKIDLNLVYSTSSTV</sequence>
<dbReference type="InterPro" id="IPR000210">
    <property type="entry name" value="BTB/POZ_dom"/>
</dbReference>
<name>A0AAD4C4L3_BOLED</name>
<accession>A0AAD4C4L3</accession>
<dbReference type="Pfam" id="PF00651">
    <property type="entry name" value="BTB"/>
    <property type="match status" value="1"/>
</dbReference>
<evidence type="ECO:0000256" key="1">
    <source>
        <dbReference type="SAM" id="MobiDB-lite"/>
    </source>
</evidence>
<evidence type="ECO:0000259" key="2">
    <source>
        <dbReference type="SMART" id="SM00225"/>
    </source>
</evidence>
<evidence type="ECO:0000313" key="4">
    <source>
        <dbReference type="Proteomes" id="UP001194468"/>
    </source>
</evidence>
<gene>
    <name evidence="3" type="ORF">L210DRAFT_3523395</name>
</gene>
<feature type="region of interest" description="Disordered" evidence="1">
    <location>
        <begin position="216"/>
        <end position="251"/>
    </location>
</feature>
<evidence type="ECO:0000313" key="3">
    <source>
        <dbReference type="EMBL" id="KAF8448892.1"/>
    </source>
</evidence>
<organism evidence="3 4">
    <name type="scientific">Boletus edulis BED1</name>
    <dbReference type="NCBI Taxonomy" id="1328754"/>
    <lineage>
        <taxon>Eukaryota</taxon>
        <taxon>Fungi</taxon>
        <taxon>Dikarya</taxon>
        <taxon>Basidiomycota</taxon>
        <taxon>Agaricomycotina</taxon>
        <taxon>Agaricomycetes</taxon>
        <taxon>Agaricomycetidae</taxon>
        <taxon>Boletales</taxon>
        <taxon>Boletineae</taxon>
        <taxon>Boletaceae</taxon>
        <taxon>Boletoideae</taxon>
        <taxon>Boletus</taxon>
    </lineage>
</organism>
<feature type="domain" description="BTB" evidence="2">
    <location>
        <begin position="17"/>
        <end position="128"/>
    </location>
</feature>
<dbReference type="Gene3D" id="3.30.710.10">
    <property type="entry name" value="Potassium Channel Kv1.1, Chain A"/>
    <property type="match status" value="1"/>
</dbReference>
<keyword evidence="4" id="KW-1185">Reference proteome</keyword>
<reference evidence="3" key="2">
    <citation type="journal article" date="2020" name="Nat. Commun.">
        <title>Large-scale genome sequencing of mycorrhizal fungi provides insights into the early evolution of symbiotic traits.</title>
        <authorList>
            <person name="Miyauchi S."/>
            <person name="Kiss E."/>
            <person name="Kuo A."/>
            <person name="Drula E."/>
            <person name="Kohler A."/>
            <person name="Sanchez-Garcia M."/>
            <person name="Morin E."/>
            <person name="Andreopoulos B."/>
            <person name="Barry K.W."/>
            <person name="Bonito G."/>
            <person name="Buee M."/>
            <person name="Carver A."/>
            <person name="Chen C."/>
            <person name="Cichocki N."/>
            <person name="Clum A."/>
            <person name="Culley D."/>
            <person name="Crous P.W."/>
            <person name="Fauchery L."/>
            <person name="Girlanda M."/>
            <person name="Hayes R.D."/>
            <person name="Keri Z."/>
            <person name="LaButti K."/>
            <person name="Lipzen A."/>
            <person name="Lombard V."/>
            <person name="Magnuson J."/>
            <person name="Maillard F."/>
            <person name="Murat C."/>
            <person name="Nolan M."/>
            <person name="Ohm R.A."/>
            <person name="Pangilinan J."/>
            <person name="Pereira M.F."/>
            <person name="Perotto S."/>
            <person name="Peter M."/>
            <person name="Pfister S."/>
            <person name="Riley R."/>
            <person name="Sitrit Y."/>
            <person name="Stielow J.B."/>
            <person name="Szollosi G."/>
            <person name="Zifcakova L."/>
            <person name="Stursova M."/>
            <person name="Spatafora J.W."/>
            <person name="Tedersoo L."/>
            <person name="Vaario L.M."/>
            <person name="Yamada A."/>
            <person name="Yan M."/>
            <person name="Wang P."/>
            <person name="Xu J."/>
            <person name="Bruns T."/>
            <person name="Baldrian P."/>
            <person name="Vilgalys R."/>
            <person name="Dunand C."/>
            <person name="Henrissat B."/>
            <person name="Grigoriev I.V."/>
            <person name="Hibbett D."/>
            <person name="Nagy L.G."/>
            <person name="Martin F.M."/>
        </authorList>
    </citation>
    <scope>NUCLEOTIDE SEQUENCE</scope>
    <source>
        <strain evidence="3">BED1</strain>
    </source>
</reference>
<reference evidence="3" key="1">
    <citation type="submission" date="2019-10" db="EMBL/GenBank/DDBJ databases">
        <authorList>
            <consortium name="DOE Joint Genome Institute"/>
            <person name="Kuo A."/>
            <person name="Miyauchi S."/>
            <person name="Kiss E."/>
            <person name="Drula E."/>
            <person name="Kohler A."/>
            <person name="Sanchez-Garcia M."/>
            <person name="Andreopoulos B."/>
            <person name="Barry K.W."/>
            <person name="Bonito G."/>
            <person name="Buee M."/>
            <person name="Carver A."/>
            <person name="Chen C."/>
            <person name="Cichocki N."/>
            <person name="Clum A."/>
            <person name="Culley D."/>
            <person name="Crous P.W."/>
            <person name="Fauchery L."/>
            <person name="Girlanda M."/>
            <person name="Hayes R."/>
            <person name="Keri Z."/>
            <person name="LaButti K."/>
            <person name="Lipzen A."/>
            <person name="Lombard V."/>
            <person name="Magnuson J."/>
            <person name="Maillard F."/>
            <person name="Morin E."/>
            <person name="Murat C."/>
            <person name="Nolan M."/>
            <person name="Ohm R."/>
            <person name="Pangilinan J."/>
            <person name="Pereira M."/>
            <person name="Perotto S."/>
            <person name="Peter M."/>
            <person name="Riley R."/>
            <person name="Sitrit Y."/>
            <person name="Stielow B."/>
            <person name="Szollosi G."/>
            <person name="Zifcakova L."/>
            <person name="Stursova M."/>
            <person name="Spatafora J.W."/>
            <person name="Tedersoo L."/>
            <person name="Vaario L.-M."/>
            <person name="Yamada A."/>
            <person name="Yan M."/>
            <person name="Wang P."/>
            <person name="Xu J."/>
            <person name="Bruns T."/>
            <person name="Baldrian P."/>
            <person name="Vilgalys R."/>
            <person name="Henrissat B."/>
            <person name="Grigoriev I.V."/>
            <person name="Hibbett D."/>
            <person name="Nagy L.G."/>
            <person name="Martin F.M."/>
        </authorList>
    </citation>
    <scope>NUCLEOTIDE SEQUENCE</scope>
    <source>
        <strain evidence="3">BED1</strain>
    </source>
</reference>
<dbReference type="AlphaFoldDB" id="A0AAD4C4L3"/>
<feature type="compositionally biased region" description="Polar residues" evidence="1">
    <location>
        <begin position="216"/>
        <end position="226"/>
    </location>
</feature>
<comment type="caution">
    <text evidence="3">The sequence shown here is derived from an EMBL/GenBank/DDBJ whole genome shotgun (WGS) entry which is preliminary data.</text>
</comment>
<dbReference type="InterPro" id="IPR011333">
    <property type="entry name" value="SKP1/BTB/POZ_sf"/>
</dbReference>
<protein>
    <recommendedName>
        <fullName evidence="2">BTB domain-containing protein</fullName>
    </recommendedName>
</protein>
<feature type="compositionally biased region" description="Basic and acidic residues" evidence="1">
    <location>
        <begin position="227"/>
        <end position="251"/>
    </location>
</feature>
<dbReference type="EMBL" id="WHUW01000003">
    <property type="protein sequence ID" value="KAF8448892.1"/>
    <property type="molecule type" value="Genomic_DNA"/>
</dbReference>
<dbReference type="SMART" id="SM00225">
    <property type="entry name" value="BTB"/>
    <property type="match status" value="1"/>
</dbReference>